<comment type="caution">
    <text evidence="2">The sequence shown here is derived from an EMBL/GenBank/DDBJ whole genome shotgun (WGS) entry which is preliminary data.</text>
</comment>
<proteinExistence type="predicted"/>
<evidence type="ECO:0000313" key="2">
    <source>
        <dbReference type="EMBL" id="TWT49913.1"/>
    </source>
</evidence>
<dbReference type="EMBL" id="SIHI01000016">
    <property type="protein sequence ID" value="TWT49913.1"/>
    <property type="molecule type" value="Genomic_DNA"/>
</dbReference>
<protein>
    <submittedName>
        <fullName evidence="2">Uncharacterized protein</fullName>
    </submittedName>
</protein>
<keyword evidence="1" id="KW-1133">Transmembrane helix</keyword>
<feature type="transmembrane region" description="Helical" evidence="1">
    <location>
        <begin position="70"/>
        <end position="90"/>
    </location>
</feature>
<dbReference type="Proteomes" id="UP000317243">
    <property type="component" value="Unassembled WGS sequence"/>
</dbReference>
<dbReference type="AlphaFoldDB" id="A0A5C5WIR0"/>
<evidence type="ECO:0000313" key="3">
    <source>
        <dbReference type="Proteomes" id="UP000317243"/>
    </source>
</evidence>
<reference evidence="2 3" key="1">
    <citation type="submission" date="2019-02" db="EMBL/GenBank/DDBJ databases">
        <title>Deep-cultivation of Planctomycetes and their phenomic and genomic characterization uncovers novel biology.</title>
        <authorList>
            <person name="Wiegand S."/>
            <person name="Jogler M."/>
            <person name="Boedeker C."/>
            <person name="Pinto D."/>
            <person name="Vollmers J."/>
            <person name="Rivas-Marin E."/>
            <person name="Kohn T."/>
            <person name="Peeters S.H."/>
            <person name="Heuer A."/>
            <person name="Rast P."/>
            <person name="Oberbeckmann S."/>
            <person name="Bunk B."/>
            <person name="Jeske O."/>
            <person name="Meyerdierks A."/>
            <person name="Storesund J.E."/>
            <person name="Kallscheuer N."/>
            <person name="Luecker S."/>
            <person name="Lage O.M."/>
            <person name="Pohl T."/>
            <person name="Merkel B.J."/>
            <person name="Hornburger P."/>
            <person name="Mueller R.-W."/>
            <person name="Bruemmer F."/>
            <person name="Labrenz M."/>
            <person name="Spormann A.M."/>
            <person name="Op Den Camp H."/>
            <person name="Overmann J."/>
            <person name="Amann R."/>
            <person name="Jetten M.S.M."/>
            <person name="Mascher T."/>
            <person name="Medema M.H."/>
            <person name="Devos D.P."/>
            <person name="Kaster A.-K."/>
            <person name="Ovreas L."/>
            <person name="Rohde M."/>
            <person name="Galperin M.Y."/>
            <person name="Jogler C."/>
        </authorList>
    </citation>
    <scope>NUCLEOTIDE SEQUENCE [LARGE SCALE GENOMIC DNA]</scope>
    <source>
        <strain evidence="2 3">KOR42</strain>
    </source>
</reference>
<gene>
    <name evidence="2" type="ORF">KOR42_37310</name>
</gene>
<feature type="transmembrane region" description="Helical" evidence="1">
    <location>
        <begin position="169"/>
        <end position="187"/>
    </location>
</feature>
<keyword evidence="1" id="KW-0472">Membrane</keyword>
<sequence>MSMFILNRVPPEYLLLQRWLPYQTTAPQPNLRENTSEHNKAFPMGKRVEMDVFVVAIFFFAARSTGGQEWWLVAAVVQAAAMSIWVRLCIEYPRRDRGFIPHFFVATIAAVILVYVNGCSMAGDRLPEVFTVGLIFAVYGGPFVLGICTLVDAFYLLSRKDAQSEMRLTDTYTFLLFAALLLVHTNGAP</sequence>
<keyword evidence="1" id="KW-0812">Transmembrane</keyword>
<evidence type="ECO:0000256" key="1">
    <source>
        <dbReference type="SAM" id="Phobius"/>
    </source>
</evidence>
<name>A0A5C5WIR0_9PLAN</name>
<keyword evidence="3" id="KW-1185">Reference proteome</keyword>
<feature type="transmembrane region" description="Helical" evidence="1">
    <location>
        <begin position="129"/>
        <end position="157"/>
    </location>
</feature>
<feature type="transmembrane region" description="Helical" evidence="1">
    <location>
        <begin position="102"/>
        <end position="123"/>
    </location>
</feature>
<organism evidence="2 3">
    <name type="scientific">Thalassoglobus neptunius</name>
    <dbReference type="NCBI Taxonomy" id="1938619"/>
    <lineage>
        <taxon>Bacteria</taxon>
        <taxon>Pseudomonadati</taxon>
        <taxon>Planctomycetota</taxon>
        <taxon>Planctomycetia</taxon>
        <taxon>Planctomycetales</taxon>
        <taxon>Planctomycetaceae</taxon>
        <taxon>Thalassoglobus</taxon>
    </lineage>
</organism>
<accession>A0A5C5WIR0</accession>